<dbReference type="InterPro" id="IPR018154">
    <property type="entry name" value="TLV/ENV_coat_polyprotein"/>
</dbReference>
<evidence type="ECO:0000313" key="1">
    <source>
        <dbReference type="Ensembl" id="ENSOMEP00000029667.1"/>
    </source>
</evidence>
<keyword evidence="2" id="KW-1185">Reference proteome</keyword>
<proteinExistence type="predicted"/>
<dbReference type="STRING" id="30732.ENSOMEP00000029667"/>
<protein>
    <submittedName>
        <fullName evidence="1">Uncharacterized protein</fullName>
    </submittedName>
</protein>
<organism evidence="1 2">
    <name type="scientific">Oryzias melastigma</name>
    <name type="common">Marine medaka</name>
    <dbReference type="NCBI Taxonomy" id="30732"/>
    <lineage>
        <taxon>Eukaryota</taxon>
        <taxon>Metazoa</taxon>
        <taxon>Chordata</taxon>
        <taxon>Craniata</taxon>
        <taxon>Vertebrata</taxon>
        <taxon>Euteleostomi</taxon>
        <taxon>Actinopterygii</taxon>
        <taxon>Neopterygii</taxon>
        <taxon>Teleostei</taxon>
        <taxon>Neoteleostei</taxon>
        <taxon>Acanthomorphata</taxon>
        <taxon>Ovalentaria</taxon>
        <taxon>Atherinomorphae</taxon>
        <taxon>Beloniformes</taxon>
        <taxon>Adrianichthyidae</taxon>
        <taxon>Oryziinae</taxon>
        <taxon>Oryzias</taxon>
    </lineage>
</organism>
<dbReference type="PANTHER" id="PTHR10424:SF80">
    <property type="entry name" value="ENVELOPE GLYCOPROTEIN"/>
    <property type="match status" value="1"/>
</dbReference>
<dbReference type="Proteomes" id="UP000261560">
    <property type="component" value="Unplaced"/>
</dbReference>
<dbReference type="AlphaFoldDB" id="A0A3B3DHU5"/>
<evidence type="ECO:0000313" key="2">
    <source>
        <dbReference type="Proteomes" id="UP000261560"/>
    </source>
</evidence>
<sequence>MQQIVFCYNTTRISKTVVIPVTTFRTKYRQTDPGQYQGYDFYLDAPTTVEGKTKPSHFSSSWWGDTFLTTGNWPSGSYDWTEDVKAWGQIITEFAVTKQWVTMKINTTKIGLGTTECARIRLYVWTSGYDPFWELNLCPTYYQNANKMTNKTEGNLVVVGGQERTKAITILKPNSDIDDWFMVTTGISRQNNNWLLMAEQAANASKTSCVICMGPRPLLLIVPADITDECVINVMNQTVPSENCSKWDTVYPLTQDAKQKPIFSSDVAPANFTCVNLTGTGGRLGSLNSSACHNVLATTLTFRPLSRSDIWWWCGEDKLYDRLPRNVSGYCAVITLLLPVSVRAVSVEDLYMQMQSTLPEHWNRQKREIKDNGWLGENNPTYINAIGVPKGVPNEYKLVDEIAEGFTSSLFWWVTVNTFTTACRDWAIGHRRAWKQYMTNSKPHP</sequence>
<reference evidence="1" key="1">
    <citation type="submission" date="2025-08" db="UniProtKB">
        <authorList>
            <consortium name="Ensembl"/>
        </authorList>
    </citation>
    <scope>IDENTIFICATION</scope>
</reference>
<name>A0A3B3DHU5_ORYME</name>
<dbReference type="GeneTree" id="ENSGT01120000272201"/>
<dbReference type="PaxDb" id="30732-ENSOMEP00000029667"/>
<reference evidence="1" key="2">
    <citation type="submission" date="2025-09" db="UniProtKB">
        <authorList>
            <consortium name="Ensembl"/>
        </authorList>
    </citation>
    <scope>IDENTIFICATION</scope>
</reference>
<dbReference type="OMA" id="CIRSMIN"/>
<dbReference type="PANTHER" id="PTHR10424">
    <property type="entry name" value="VIRAL ENVELOPE PROTEIN"/>
    <property type="match status" value="1"/>
</dbReference>
<accession>A0A3B3DHU5</accession>
<dbReference type="Ensembl" id="ENSOMET00000019362.1">
    <property type="protein sequence ID" value="ENSOMEP00000029667.1"/>
    <property type="gene ID" value="ENSOMEG00000013465.1"/>
</dbReference>